<dbReference type="NCBIfam" id="TIGR00329">
    <property type="entry name" value="gcp_kae1"/>
    <property type="match status" value="1"/>
</dbReference>
<dbReference type="PRINTS" id="PR00789">
    <property type="entry name" value="OSIALOPTASE"/>
</dbReference>
<dbReference type="PANTHER" id="PTHR11735">
    <property type="entry name" value="TRNA N6-ADENOSINE THREONYLCARBAMOYLTRANSFERASE"/>
    <property type="match status" value="1"/>
</dbReference>
<dbReference type="HAMAP" id="MF_01445">
    <property type="entry name" value="TsaD"/>
    <property type="match status" value="1"/>
</dbReference>
<feature type="binding site" evidence="7">
    <location>
        <position position="273"/>
    </location>
    <ligand>
        <name>substrate</name>
    </ligand>
</feature>
<dbReference type="Gene3D" id="3.30.420.40">
    <property type="match status" value="2"/>
</dbReference>
<feature type="domain" description="Gcp-like" evidence="8">
    <location>
        <begin position="23"/>
        <end position="308"/>
    </location>
</feature>
<reference evidence="9 10" key="1">
    <citation type="submission" date="2023-02" db="EMBL/GenBank/DDBJ databases">
        <title>Host association and intracellularity evolved multiple times independently in the Rickettsiales.</title>
        <authorList>
            <person name="Castelli M."/>
            <person name="Nardi T."/>
            <person name="Gammuto L."/>
            <person name="Bellinzona G."/>
            <person name="Sabaneyeva E."/>
            <person name="Potekhin A."/>
            <person name="Serra V."/>
            <person name="Petroni G."/>
            <person name="Sassera D."/>
        </authorList>
    </citation>
    <scope>NUCLEOTIDE SEQUENCE [LARGE SCALE GENOMIC DNA]</scope>
    <source>
        <strain evidence="9 10">BOD18</strain>
    </source>
</reference>
<gene>
    <name evidence="7" type="primary">tsaD</name>
    <name evidence="9" type="ORF">Cyrtocomes_00063</name>
</gene>
<comment type="similarity">
    <text evidence="7">Belongs to the KAE1 / TsaD family.</text>
</comment>
<comment type="cofactor">
    <cofactor evidence="7">
        <name>Fe(2+)</name>
        <dbReference type="ChEBI" id="CHEBI:29033"/>
    </cofactor>
    <text evidence="7">Binds 1 Fe(2+) ion per subunit.</text>
</comment>
<comment type="catalytic activity">
    <reaction evidence="6 7">
        <text>L-threonylcarbamoyladenylate + adenosine(37) in tRNA = N(6)-L-threonylcarbamoyladenosine(37) in tRNA + AMP + H(+)</text>
        <dbReference type="Rhea" id="RHEA:37059"/>
        <dbReference type="Rhea" id="RHEA-COMP:10162"/>
        <dbReference type="Rhea" id="RHEA-COMP:10163"/>
        <dbReference type="ChEBI" id="CHEBI:15378"/>
        <dbReference type="ChEBI" id="CHEBI:73682"/>
        <dbReference type="ChEBI" id="CHEBI:74411"/>
        <dbReference type="ChEBI" id="CHEBI:74418"/>
        <dbReference type="ChEBI" id="CHEBI:456215"/>
        <dbReference type="EC" id="2.3.1.234"/>
    </reaction>
</comment>
<sequence>MLILGIETSCDDTCVAIIDDHRKILSNCRYSQIKEHQRFGGVVPEIAARNHLELLPGIFKQALLDANIASNNIDIVAATAGPGLIGGLITGFIFAKTISSCLGKTFYGINHLEGHILTPRLTHAIRFPYLALLASGGHLQIVWVRNIADYQILSSTVDDSAGESFDKVAKMLGLSYPGGPNIEKLAKLGDERRFKMPMPMCTKDELNFSFSGLKTFVRGLISKSDLALDSNDICASFQKTVCDIFEYKILQAISLIKNEKVERFALVGGVAANSYIRYRLKYVLQSNGILCTLPDIQLCTDNAAMIAWVACDRYVNGVRHDNNSQPVPRWPLHEVM</sequence>
<comment type="caution">
    <text evidence="9">The sequence shown here is derived from an EMBL/GenBank/DDBJ whole genome shotgun (WGS) entry which is preliminary data.</text>
</comment>
<feature type="binding site" evidence="7">
    <location>
        <position position="183"/>
    </location>
    <ligand>
        <name>substrate</name>
    </ligand>
</feature>
<keyword evidence="2 7" id="KW-0819">tRNA processing</keyword>
<name>A0ABU5L736_9RICK</name>
<accession>A0ABU5L736</accession>
<evidence type="ECO:0000256" key="6">
    <source>
        <dbReference type="ARBA" id="ARBA00048117"/>
    </source>
</evidence>
<feature type="binding site" evidence="7">
    <location>
        <position position="301"/>
    </location>
    <ligand>
        <name>Fe cation</name>
        <dbReference type="ChEBI" id="CHEBI:24875"/>
    </ligand>
</feature>
<evidence type="ECO:0000256" key="2">
    <source>
        <dbReference type="ARBA" id="ARBA00022694"/>
    </source>
</evidence>
<dbReference type="CDD" id="cd24133">
    <property type="entry name" value="ASKHA_NBD_TsaD_bac"/>
    <property type="match status" value="1"/>
</dbReference>
<proteinExistence type="inferred from homology"/>
<dbReference type="SUPFAM" id="SSF53067">
    <property type="entry name" value="Actin-like ATPase domain"/>
    <property type="match status" value="1"/>
</dbReference>
<dbReference type="InterPro" id="IPR017861">
    <property type="entry name" value="KAE1/TsaD"/>
</dbReference>
<feature type="binding site" evidence="7">
    <location>
        <position position="111"/>
    </location>
    <ligand>
        <name>Fe cation</name>
        <dbReference type="ChEBI" id="CHEBI:24875"/>
    </ligand>
</feature>
<evidence type="ECO:0000256" key="5">
    <source>
        <dbReference type="ARBA" id="ARBA00023315"/>
    </source>
</evidence>
<keyword evidence="5 7" id="KW-0012">Acyltransferase</keyword>
<evidence type="ECO:0000259" key="8">
    <source>
        <dbReference type="Pfam" id="PF00814"/>
    </source>
</evidence>
<evidence type="ECO:0000313" key="10">
    <source>
        <dbReference type="Proteomes" id="UP001293791"/>
    </source>
</evidence>
<dbReference type="PANTHER" id="PTHR11735:SF6">
    <property type="entry name" value="TRNA N6-ADENOSINE THREONYLCARBAMOYLTRANSFERASE, MITOCHONDRIAL"/>
    <property type="match status" value="1"/>
</dbReference>
<feature type="binding site" evidence="7">
    <location>
        <begin position="133"/>
        <end position="137"/>
    </location>
    <ligand>
        <name>substrate</name>
    </ligand>
</feature>
<keyword evidence="1 7" id="KW-0808">Transferase</keyword>
<keyword evidence="4 7" id="KW-0408">Iron</keyword>
<dbReference type="InterPro" id="IPR043129">
    <property type="entry name" value="ATPase_NBD"/>
</dbReference>
<dbReference type="EMBL" id="JARGYT010000002">
    <property type="protein sequence ID" value="MDZ5761705.1"/>
    <property type="molecule type" value="Genomic_DNA"/>
</dbReference>
<dbReference type="Proteomes" id="UP001293791">
    <property type="component" value="Unassembled WGS sequence"/>
</dbReference>
<dbReference type="InterPro" id="IPR022450">
    <property type="entry name" value="TsaD"/>
</dbReference>
<feature type="binding site" evidence="7">
    <location>
        <position position="179"/>
    </location>
    <ligand>
        <name>substrate</name>
    </ligand>
</feature>
<keyword evidence="3 7" id="KW-0479">Metal-binding</keyword>
<keyword evidence="10" id="KW-1185">Reference proteome</keyword>
<dbReference type="Pfam" id="PF00814">
    <property type="entry name" value="TsaD"/>
    <property type="match status" value="1"/>
</dbReference>
<evidence type="ECO:0000256" key="4">
    <source>
        <dbReference type="ARBA" id="ARBA00023004"/>
    </source>
</evidence>
<feature type="binding site" evidence="7">
    <location>
        <position position="166"/>
    </location>
    <ligand>
        <name>substrate</name>
    </ligand>
</feature>
<evidence type="ECO:0000313" key="9">
    <source>
        <dbReference type="EMBL" id="MDZ5761705.1"/>
    </source>
</evidence>
<keyword evidence="7" id="KW-0963">Cytoplasm</keyword>
<protein>
    <recommendedName>
        <fullName evidence="7">tRNA N6-adenosine threonylcarbamoyltransferase</fullName>
        <ecNumber evidence="7">2.3.1.234</ecNumber>
    </recommendedName>
    <alternativeName>
        <fullName evidence="7">N6-L-threonylcarbamoyladenine synthase</fullName>
        <shortName evidence="7">t(6)A synthase</shortName>
    </alternativeName>
    <alternativeName>
        <fullName evidence="7">t(6)A37 threonylcarbamoyladenosine biosynthesis protein TsaD</fullName>
    </alternativeName>
    <alternativeName>
        <fullName evidence="7">tRNA threonylcarbamoyladenosine biosynthesis protein TsaD</fullName>
    </alternativeName>
</protein>
<feature type="binding site" evidence="7">
    <location>
        <position position="115"/>
    </location>
    <ligand>
        <name>Fe cation</name>
        <dbReference type="ChEBI" id="CHEBI:24875"/>
    </ligand>
</feature>
<dbReference type="NCBIfam" id="TIGR03723">
    <property type="entry name" value="T6A_TsaD_YgjD"/>
    <property type="match status" value="1"/>
</dbReference>
<evidence type="ECO:0000256" key="7">
    <source>
        <dbReference type="HAMAP-Rule" id="MF_01445"/>
    </source>
</evidence>
<evidence type="ECO:0000256" key="1">
    <source>
        <dbReference type="ARBA" id="ARBA00022679"/>
    </source>
</evidence>
<comment type="subcellular location">
    <subcellularLocation>
        <location evidence="7">Cytoplasm</location>
    </subcellularLocation>
</comment>
<organism evidence="9 10">
    <name type="scientific">Candidatus Cyrtobacter comes</name>
    <dbReference type="NCBI Taxonomy" id="675776"/>
    <lineage>
        <taxon>Bacteria</taxon>
        <taxon>Pseudomonadati</taxon>
        <taxon>Pseudomonadota</taxon>
        <taxon>Alphaproteobacteria</taxon>
        <taxon>Rickettsiales</taxon>
        <taxon>Candidatus Midichloriaceae</taxon>
        <taxon>Candidatus Cyrtobacter</taxon>
    </lineage>
</organism>
<dbReference type="InterPro" id="IPR000905">
    <property type="entry name" value="Gcp-like_dom"/>
</dbReference>
<evidence type="ECO:0000256" key="3">
    <source>
        <dbReference type="ARBA" id="ARBA00022723"/>
    </source>
</evidence>
<comment type="function">
    <text evidence="7">Required for the formation of a threonylcarbamoyl group on adenosine at position 37 (t(6)A37) in tRNAs that read codons beginning with adenine. Is involved in the transfer of the threonylcarbamoyl moiety of threonylcarbamoyl-AMP (TC-AMP) to the N6 group of A37, together with TsaE and TsaB. TsaD likely plays a direct catalytic role in this reaction.</text>
</comment>
<dbReference type="EC" id="2.3.1.234" evidence="7"/>